<keyword evidence="2" id="KW-0238">DNA-binding</keyword>
<proteinExistence type="predicted"/>
<evidence type="ECO:0000259" key="1">
    <source>
        <dbReference type="Pfam" id="PF09836"/>
    </source>
</evidence>
<keyword evidence="3" id="KW-1185">Reference proteome</keyword>
<name>A0ABU7XEK6_9HYPH</name>
<protein>
    <submittedName>
        <fullName evidence="2">DNA-binding domain-containing protein</fullName>
    </submittedName>
</protein>
<feature type="domain" description="Putative DNA-binding" evidence="1">
    <location>
        <begin position="6"/>
        <end position="102"/>
    </location>
</feature>
<comment type="caution">
    <text evidence="2">The sequence shown here is derived from an EMBL/GenBank/DDBJ whole genome shotgun (WGS) entry which is preliminary data.</text>
</comment>
<sequence>MKLADFQSRFQASLLGGASDADGPLIEKIKSSPRGATPETLLGVYQSGYRARLADFVSEDHPGLRALLGDEDFDALVDAYINACPARHPNARWFTTGLSDFMREDQRWRDDVHALSMARFERAMTDAFDSADETPLSVQALADFSPQDWPRLVFAFHPGVALLELAPGALAAYAAAVSEEEEEPATEDAPAPEGVEYVAVWRVDHESAYRRLEADEYVALCEARAGRAFGDICQMAAFQQSGEMSPERLAQCLTGWFEGGMIVGVRVEDEDHSSKTPSSA</sequence>
<accession>A0ABU7XEK6</accession>
<dbReference type="InterPro" id="IPR018640">
    <property type="entry name" value="DUF2063"/>
</dbReference>
<gene>
    <name evidence="2" type="ORF">V3H18_04515</name>
</gene>
<dbReference type="RefSeq" id="WP_332080727.1">
    <property type="nucleotide sequence ID" value="NZ_JAZHYN010000008.1"/>
</dbReference>
<dbReference type="EMBL" id="JAZHYN010000008">
    <property type="protein sequence ID" value="MEF3365793.1"/>
    <property type="molecule type" value="Genomic_DNA"/>
</dbReference>
<dbReference type="Pfam" id="PF09836">
    <property type="entry name" value="DUF2063"/>
    <property type="match status" value="1"/>
</dbReference>
<dbReference type="Gene3D" id="1.10.150.690">
    <property type="entry name" value="DUF2063"/>
    <property type="match status" value="1"/>
</dbReference>
<reference evidence="2 3" key="1">
    <citation type="submission" date="2024-02" db="EMBL/GenBank/DDBJ databases">
        <authorList>
            <person name="Grouzdev D."/>
        </authorList>
    </citation>
    <scope>NUCLEOTIDE SEQUENCE [LARGE SCALE GENOMIC DNA]</scope>
    <source>
        <strain evidence="2 3">9N</strain>
    </source>
</reference>
<dbReference type="Proteomes" id="UP001350748">
    <property type="component" value="Unassembled WGS sequence"/>
</dbReference>
<evidence type="ECO:0000313" key="3">
    <source>
        <dbReference type="Proteomes" id="UP001350748"/>
    </source>
</evidence>
<dbReference type="GO" id="GO:0003677">
    <property type="term" value="F:DNA binding"/>
    <property type="evidence" value="ECO:0007669"/>
    <property type="project" value="UniProtKB-KW"/>
</dbReference>
<organism evidence="2 3">
    <name type="scientific">Methylocystis borbori</name>
    <dbReference type="NCBI Taxonomy" id="3118750"/>
    <lineage>
        <taxon>Bacteria</taxon>
        <taxon>Pseudomonadati</taxon>
        <taxon>Pseudomonadota</taxon>
        <taxon>Alphaproteobacteria</taxon>
        <taxon>Hyphomicrobiales</taxon>
        <taxon>Methylocystaceae</taxon>
        <taxon>Methylocystis</taxon>
    </lineage>
</organism>
<evidence type="ECO:0000313" key="2">
    <source>
        <dbReference type="EMBL" id="MEF3365793.1"/>
    </source>
</evidence>
<dbReference type="InterPro" id="IPR044922">
    <property type="entry name" value="DUF2063_N_sf"/>
</dbReference>